<dbReference type="Gene3D" id="3.40.1550.10">
    <property type="entry name" value="CheC-like"/>
    <property type="match status" value="1"/>
</dbReference>
<evidence type="ECO:0000256" key="6">
    <source>
        <dbReference type="ARBA" id="ARBA00023136"/>
    </source>
</evidence>
<feature type="domain" description="CheC-like protein" evidence="9">
    <location>
        <begin position="37"/>
        <end position="72"/>
    </location>
</feature>
<keyword evidence="3" id="KW-1003">Cell membrane</keyword>
<comment type="caution">
    <text evidence="10">The sequence shown here is derived from an EMBL/GenBank/DDBJ whole genome shotgun (WGS) entry which is preliminary data.</text>
</comment>
<keyword evidence="11" id="KW-1185">Reference proteome</keyword>
<dbReference type="InterPro" id="IPR036429">
    <property type="entry name" value="SpoA-like_sf"/>
</dbReference>
<dbReference type="Pfam" id="PF04509">
    <property type="entry name" value="CheC"/>
    <property type="match status" value="2"/>
</dbReference>
<dbReference type="GO" id="GO:0006935">
    <property type="term" value="P:chemotaxis"/>
    <property type="evidence" value="ECO:0007669"/>
    <property type="project" value="UniProtKB-KW"/>
</dbReference>
<evidence type="ECO:0000313" key="10">
    <source>
        <dbReference type="EMBL" id="KKI50495.1"/>
    </source>
</evidence>
<evidence type="ECO:0000259" key="8">
    <source>
        <dbReference type="Pfam" id="PF01052"/>
    </source>
</evidence>
<dbReference type="SUPFAM" id="SSF101801">
    <property type="entry name" value="Surface presentation of antigens (SPOA)"/>
    <property type="match status" value="1"/>
</dbReference>
<dbReference type="OrthoDB" id="9773459at2"/>
<sequence>MSNEVLDQDQIEQMLVEAGQVSEGPDLLTDDYLTKNEQDLLGEIGNICMGTSATTMSTLLGRKVGITTPMISIHTLDSLSREYPVPLVVSEVQYTEGLEGNNLLILKEYDVALITNLMLGDEEEVDPDHIELTEIHMSAMGEIMNQMVGSSATALADILHKLVNISTPTTRRLVMDSGVVSDSFADPESPLVKISFKMEIEDLLTSEIMQIIPVEFAKSTADSVWRQMQEDTGMTEEPLTSVPAAQVPATPAQQAQPQSNPQPAAEYVQPQGDMQPAYNAPENNVIRERQNIRVSEPQFPSFNNISGNPQIPSLDNIEMIMDVPMNVTVELGKTHKKIRDILDFNIGSVIVLDRIAGDMVDILVNGKCIGKGEVVVIDDNYGIRITEINMPNANDLI</sequence>
<dbReference type="PRINTS" id="PR00956">
    <property type="entry name" value="FLGMOTORFLIN"/>
</dbReference>
<dbReference type="PANTHER" id="PTHR43484:SF1">
    <property type="entry name" value="FLAGELLAR MOTOR SWITCH PROTEIN FLIN"/>
    <property type="match status" value="1"/>
</dbReference>
<keyword evidence="10" id="KW-0966">Cell projection</keyword>
<feature type="domain" description="Flagellar motor switch protein FliN-like C-terminal" evidence="8">
    <location>
        <begin position="319"/>
        <end position="388"/>
    </location>
</feature>
<evidence type="ECO:0000256" key="3">
    <source>
        <dbReference type="ARBA" id="ARBA00022475"/>
    </source>
</evidence>
<dbReference type="CDD" id="cd17907">
    <property type="entry name" value="FliY_FliN-Y"/>
    <property type="match status" value="1"/>
</dbReference>
<dbReference type="EMBL" id="LAYJ01000105">
    <property type="protein sequence ID" value="KKI50495.1"/>
    <property type="molecule type" value="Genomic_DNA"/>
</dbReference>
<dbReference type="GO" id="GO:0009425">
    <property type="term" value="C:bacterial-type flagellum basal body"/>
    <property type="evidence" value="ECO:0007669"/>
    <property type="project" value="InterPro"/>
</dbReference>
<dbReference type="InterPro" id="IPR051469">
    <property type="entry name" value="FliN/MopA/SpaO"/>
</dbReference>
<evidence type="ECO:0000256" key="2">
    <source>
        <dbReference type="ARBA" id="ARBA00009226"/>
    </source>
</evidence>
<dbReference type="NCBIfam" id="NF005995">
    <property type="entry name" value="PRK08119.1"/>
    <property type="match status" value="1"/>
</dbReference>
<keyword evidence="4" id="KW-0145">Chemotaxis</keyword>
<dbReference type="PATRIC" id="fig|270498.16.peg.1476"/>
<keyword evidence="10" id="KW-0282">Flagellum</keyword>
<dbReference type="PANTHER" id="PTHR43484">
    <property type="match status" value="1"/>
</dbReference>
<name>A0A0M2NJT7_9FIRM</name>
<dbReference type="InterPro" id="IPR001172">
    <property type="entry name" value="FliN_T3SS_HrcQb"/>
</dbReference>
<dbReference type="GO" id="GO:0003774">
    <property type="term" value="F:cytoskeletal motor activity"/>
    <property type="evidence" value="ECO:0007669"/>
    <property type="project" value="InterPro"/>
</dbReference>
<dbReference type="GO" id="GO:0005886">
    <property type="term" value="C:plasma membrane"/>
    <property type="evidence" value="ECO:0007669"/>
    <property type="project" value="UniProtKB-SubCell"/>
</dbReference>
<dbReference type="NCBIfam" id="TIGR02480">
    <property type="entry name" value="fliN"/>
    <property type="match status" value="1"/>
</dbReference>
<dbReference type="Proteomes" id="UP000034076">
    <property type="component" value="Unassembled WGS sequence"/>
</dbReference>
<organism evidence="10 11">
    <name type="scientific">Christensenella hongkongensis</name>
    <dbReference type="NCBI Taxonomy" id="270498"/>
    <lineage>
        <taxon>Bacteria</taxon>
        <taxon>Bacillati</taxon>
        <taxon>Bacillota</taxon>
        <taxon>Clostridia</taxon>
        <taxon>Christensenellales</taxon>
        <taxon>Christensenellaceae</taxon>
        <taxon>Christensenella</taxon>
    </lineage>
</organism>
<dbReference type="InterPro" id="IPR007597">
    <property type="entry name" value="CheC"/>
</dbReference>
<dbReference type="RefSeq" id="WP_052740490.1">
    <property type="nucleotide sequence ID" value="NZ_CAUERS010000017.1"/>
</dbReference>
<proteinExistence type="inferred from homology"/>
<dbReference type="InterPro" id="IPR001543">
    <property type="entry name" value="FliN-like_C"/>
</dbReference>
<feature type="region of interest" description="Disordered" evidence="7">
    <location>
        <begin position="247"/>
        <end position="279"/>
    </location>
</feature>
<evidence type="ECO:0000256" key="7">
    <source>
        <dbReference type="SAM" id="MobiDB-lite"/>
    </source>
</evidence>
<evidence type="ECO:0000256" key="1">
    <source>
        <dbReference type="ARBA" id="ARBA00004413"/>
    </source>
</evidence>
<feature type="compositionally biased region" description="Low complexity" evidence="7">
    <location>
        <begin position="247"/>
        <end position="265"/>
    </location>
</feature>
<evidence type="ECO:0000313" key="11">
    <source>
        <dbReference type="Proteomes" id="UP000034076"/>
    </source>
</evidence>
<protein>
    <submittedName>
        <fullName evidence="10">Flagellar motor switch protein FliN</fullName>
    </submittedName>
</protein>
<dbReference type="Gene3D" id="2.30.330.10">
    <property type="entry name" value="SpoA-like"/>
    <property type="match status" value="1"/>
</dbReference>
<reference evidence="10 11" key="1">
    <citation type="submission" date="2015-04" db="EMBL/GenBank/DDBJ databases">
        <title>Draft genome sequence of bacteremic isolate Catabacter hongkongensis type strain HKU16T.</title>
        <authorList>
            <person name="Lau S.K."/>
            <person name="Teng J.L."/>
            <person name="Huang Y."/>
            <person name="Curreem S.O."/>
            <person name="Tsui S.K."/>
            <person name="Woo P.C."/>
        </authorList>
    </citation>
    <scope>NUCLEOTIDE SEQUENCE [LARGE SCALE GENOMIC DNA]</scope>
    <source>
        <strain evidence="10 11">HKU16</strain>
    </source>
</reference>
<evidence type="ECO:0000259" key="9">
    <source>
        <dbReference type="Pfam" id="PF04509"/>
    </source>
</evidence>
<keyword evidence="5" id="KW-0283">Flagellar rotation</keyword>
<feature type="domain" description="CheC-like protein" evidence="9">
    <location>
        <begin position="135"/>
        <end position="170"/>
    </location>
</feature>
<dbReference type="GO" id="GO:0016787">
    <property type="term" value="F:hydrolase activity"/>
    <property type="evidence" value="ECO:0007669"/>
    <property type="project" value="InterPro"/>
</dbReference>
<comment type="similarity">
    <text evidence="2">Belongs to the FliN/MopA/SpaO family.</text>
</comment>
<gene>
    <name evidence="10" type="ORF">CHK_1961</name>
</gene>
<accession>A0A0M2NJT7</accession>
<keyword evidence="10" id="KW-0969">Cilium</keyword>
<dbReference type="STRING" id="270498.CHK_1961"/>
<dbReference type="AlphaFoldDB" id="A0A0M2NJT7"/>
<evidence type="ECO:0000256" key="5">
    <source>
        <dbReference type="ARBA" id="ARBA00022779"/>
    </source>
</evidence>
<dbReference type="GO" id="GO:0071973">
    <property type="term" value="P:bacterial-type flagellum-dependent cell motility"/>
    <property type="evidence" value="ECO:0007669"/>
    <property type="project" value="InterPro"/>
</dbReference>
<dbReference type="SUPFAM" id="SSF103039">
    <property type="entry name" value="CheC-like"/>
    <property type="match status" value="1"/>
</dbReference>
<evidence type="ECO:0000256" key="4">
    <source>
        <dbReference type="ARBA" id="ARBA00022500"/>
    </source>
</evidence>
<dbReference type="InterPro" id="IPR012826">
    <property type="entry name" value="FliN"/>
</dbReference>
<dbReference type="InterPro" id="IPR028976">
    <property type="entry name" value="CheC-like_sf"/>
</dbReference>
<dbReference type="Pfam" id="PF01052">
    <property type="entry name" value="FliMN_C"/>
    <property type="match status" value="1"/>
</dbReference>
<keyword evidence="6" id="KW-0472">Membrane</keyword>
<comment type="subcellular location">
    <subcellularLocation>
        <location evidence="1">Cell membrane</location>
        <topology evidence="1">Peripheral membrane protein</topology>
        <orientation evidence="1">Cytoplasmic side</orientation>
    </subcellularLocation>
</comment>